<name>D5BUR4_NITHN</name>
<dbReference type="AlphaFoldDB" id="D5BUR4"/>
<reference evidence="2" key="1">
    <citation type="submission" date="2010-04" db="EMBL/GenBank/DDBJ databases">
        <title>Complete genome sequence of Nitrosococcus halophilus Nc4, a salt-adapted, aerobic obligate ammonia-oxidizing sulfur purple bacterium.</title>
        <authorList>
            <consortium name="US DOE Joint Genome Institute"/>
            <person name="Campbell M.A."/>
            <person name="Malfatti S.A."/>
            <person name="Chain P.S.G."/>
            <person name="Heidelberg J.F."/>
            <person name="Ward B.B."/>
            <person name="Klotz M.G."/>
        </authorList>
    </citation>
    <scope>NUCLEOTIDE SEQUENCE [LARGE SCALE GENOMIC DNA]</scope>
    <source>
        <strain evidence="2">Nc4</strain>
    </source>
</reference>
<sequence>MAKEAEQENEPNNNIFYNPVFDRWRCAPLAST</sequence>
<evidence type="ECO:0000313" key="2">
    <source>
        <dbReference type="Proteomes" id="UP000001844"/>
    </source>
</evidence>
<accession>D5BUR4</accession>
<evidence type="ECO:0000313" key="1">
    <source>
        <dbReference type="EMBL" id="ADE13464.1"/>
    </source>
</evidence>
<proteinExistence type="predicted"/>
<gene>
    <name evidence="1" type="ordered locus">Nhal_0263</name>
</gene>
<dbReference type="HOGENOM" id="CLU_3390454_0_0_6"/>
<dbReference type="EMBL" id="CP001798">
    <property type="protein sequence ID" value="ADE13464.1"/>
    <property type="molecule type" value="Genomic_DNA"/>
</dbReference>
<keyword evidence="2" id="KW-1185">Reference proteome</keyword>
<organism evidence="1 2">
    <name type="scientific">Nitrosococcus halophilus (strain Nc4)</name>
    <dbReference type="NCBI Taxonomy" id="472759"/>
    <lineage>
        <taxon>Bacteria</taxon>
        <taxon>Pseudomonadati</taxon>
        <taxon>Pseudomonadota</taxon>
        <taxon>Gammaproteobacteria</taxon>
        <taxon>Chromatiales</taxon>
        <taxon>Chromatiaceae</taxon>
        <taxon>Nitrosococcus</taxon>
    </lineage>
</organism>
<dbReference type="KEGG" id="nhl:Nhal_0263"/>
<protein>
    <submittedName>
        <fullName evidence="1">Uncharacterized protein</fullName>
    </submittedName>
</protein>
<dbReference type="Proteomes" id="UP000001844">
    <property type="component" value="Chromosome"/>
</dbReference>
<dbReference type="STRING" id="472759.Nhal_0263"/>